<dbReference type="KEGG" id="sat:SYN_02516"/>
<dbReference type="HOGENOM" id="CLU_172623_0_0_7"/>
<gene>
    <name evidence="1" type="ORF">SYN_02516</name>
</gene>
<dbReference type="AlphaFoldDB" id="Q2LW53"/>
<keyword evidence="2" id="KW-1185">Reference proteome</keyword>
<reference evidence="1 2" key="1">
    <citation type="journal article" date="2007" name="Proc. Natl. Acad. Sci. U.S.A.">
        <title>The genome of Syntrophus aciditrophicus: life at the thermodynamic limit of microbial growth.</title>
        <authorList>
            <person name="McInerney M.J."/>
            <person name="Rohlin L."/>
            <person name="Mouttaki H."/>
            <person name="Kim U."/>
            <person name="Krupp R.S."/>
            <person name="Rios-Hernandez L."/>
            <person name="Sieber J."/>
            <person name="Struchtemeyer C.G."/>
            <person name="Bhattacharyya A."/>
            <person name="Campbell J.W."/>
            <person name="Gunsalus R.P."/>
        </authorList>
    </citation>
    <scope>NUCLEOTIDE SEQUENCE [LARGE SCALE GENOMIC DNA]</scope>
    <source>
        <strain evidence="1 2">SB</strain>
    </source>
</reference>
<dbReference type="STRING" id="56780.SYN_02516"/>
<protein>
    <submittedName>
        <fullName evidence="1">Hypothetical cytosolic protein</fullName>
    </submittedName>
</protein>
<evidence type="ECO:0000313" key="2">
    <source>
        <dbReference type="Proteomes" id="UP000001933"/>
    </source>
</evidence>
<dbReference type="InParanoid" id="Q2LW53"/>
<dbReference type="Proteomes" id="UP000001933">
    <property type="component" value="Chromosome"/>
</dbReference>
<accession>Q2LW53</accession>
<dbReference type="EMBL" id="CP000252">
    <property type="protein sequence ID" value="ABC78310.1"/>
    <property type="molecule type" value="Genomic_DNA"/>
</dbReference>
<proteinExistence type="predicted"/>
<evidence type="ECO:0000313" key="1">
    <source>
        <dbReference type="EMBL" id="ABC78310.1"/>
    </source>
</evidence>
<name>Q2LW53_SYNAS</name>
<sequence>MGHAGMTLHIPEGLTMNYKEYLKTMIRRRGTLDMPEDGSCYTLRFNESDARLKNAHLVEVQDDFVVIHHDHHGMLKIPLFSLVDPYLRLRMEAQDIQNSADRIVNTEIERG</sequence>
<organism evidence="1 2">
    <name type="scientific">Syntrophus aciditrophicus (strain SB)</name>
    <dbReference type="NCBI Taxonomy" id="56780"/>
    <lineage>
        <taxon>Bacteria</taxon>
        <taxon>Pseudomonadati</taxon>
        <taxon>Thermodesulfobacteriota</taxon>
        <taxon>Syntrophia</taxon>
        <taxon>Syntrophales</taxon>
        <taxon>Syntrophaceae</taxon>
        <taxon>Syntrophus</taxon>
    </lineage>
</organism>